<protein>
    <recommendedName>
        <fullName evidence="3">WD40-repeat-containing domain</fullName>
    </recommendedName>
</protein>
<sequence length="292" mass="34656">MYKQVQFKLIDDQYQQIGLCQAISFNKDGSIMISSDSNIIKIWNFEQGRFKLSNSNIQKQIILFQVLYIIKLSVDNKLNKMNGSFHNHSNKILVVLIIQYQINNKINLFLEGVMKKQQFSKQVLERMMLNHSVQINPSCGYSHFIIWEKGLQGKWEFKYKQSVQSGHKIHFINDQQFIWVTLDKQINDILVFELQNGVFKQNSNKTITLIKNDQCDDILFPIIHNRDKNVILIRHKYHIYLIRQLNDGTFNILESLNCQTKETYGTMTNNGQYLVFWDNKFEKYSSYEILYK</sequence>
<reference evidence="1" key="1">
    <citation type="submission" date="2021-01" db="EMBL/GenBank/DDBJ databases">
        <authorList>
            <consortium name="Genoscope - CEA"/>
            <person name="William W."/>
        </authorList>
    </citation>
    <scope>NUCLEOTIDE SEQUENCE</scope>
</reference>
<organism evidence="1 2">
    <name type="scientific">Paramecium primaurelia</name>
    <dbReference type="NCBI Taxonomy" id="5886"/>
    <lineage>
        <taxon>Eukaryota</taxon>
        <taxon>Sar</taxon>
        <taxon>Alveolata</taxon>
        <taxon>Ciliophora</taxon>
        <taxon>Intramacronucleata</taxon>
        <taxon>Oligohymenophorea</taxon>
        <taxon>Peniculida</taxon>
        <taxon>Parameciidae</taxon>
        <taxon>Paramecium</taxon>
    </lineage>
</organism>
<dbReference type="Proteomes" id="UP000688137">
    <property type="component" value="Unassembled WGS sequence"/>
</dbReference>
<evidence type="ECO:0000313" key="1">
    <source>
        <dbReference type="EMBL" id="CAD8117284.1"/>
    </source>
</evidence>
<comment type="caution">
    <text evidence="1">The sequence shown here is derived from an EMBL/GenBank/DDBJ whole genome shotgun (WGS) entry which is preliminary data.</text>
</comment>
<name>A0A8S1QQV7_PARPR</name>
<accession>A0A8S1QQV7</accession>
<keyword evidence="2" id="KW-1185">Reference proteome</keyword>
<evidence type="ECO:0000313" key="2">
    <source>
        <dbReference type="Proteomes" id="UP000688137"/>
    </source>
</evidence>
<gene>
    <name evidence="1" type="ORF">PPRIM_AZ9-3.1.T1940010</name>
</gene>
<dbReference type="EMBL" id="CAJJDM010000203">
    <property type="protein sequence ID" value="CAD8117284.1"/>
    <property type="molecule type" value="Genomic_DNA"/>
</dbReference>
<evidence type="ECO:0008006" key="3">
    <source>
        <dbReference type="Google" id="ProtNLM"/>
    </source>
</evidence>
<proteinExistence type="predicted"/>
<dbReference type="AlphaFoldDB" id="A0A8S1QQV7"/>